<dbReference type="GO" id="GO:0016491">
    <property type="term" value="F:oxidoreductase activity"/>
    <property type="evidence" value="ECO:0007669"/>
    <property type="project" value="TreeGrafter"/>
</dbReference>
<accession>A0A6M0RSD8</accession>
<dbReference type="InterPro" id="IPR004155">
    <property type="entry name" value="PBS_lyase_HEAT"/>
</dbReference>
<protein>
    <submittedName>
        <fullName evidence="3">HEAT repeat domain-containing protein</fullName>
    </submittedName>
</protein>
<organism evidence="3 4">
    <name type="scientific">Adonisia turfae CCMR0081</name>
    <dbReference type="NCBI Taxonomy" id="2292702"/>
    <lineage>
        <taxon>Bacteria</taxon>
        <taxon>Bacillati</taxon>
        <taxon>Cyanobacteriota</taxon>
        <taxon>Adonisia</taxon>
        <taxon>Adonisia turfae</taxon>
    </lineage>
</organism>
<gene>
    <name evidence="3" type="ORF">DXZ20_26840</name>
</gene>
<keyword evidence="4" id="KW-1185">Reference proteome</keyword>
<dbReference type="Proteomes" id="UP000481033">
    <property type="component" value="Unassembled WGS sequence"/>
</dbReference>
<evidence type="ECO:0000313" key="3">
    <source>
        <dbReference type="EMBL" id="NEZ59195.1"/>
    </source>
</evidence>
<dbReference type="EMBL" id="QXHD01000004">
    <property type="protein sequence ID" value="NEZ59195.1"/>
    <property type="molecule type" value="Genomic_DNA"/>
</dbReference>
<dbReference type="GO" id="GO:0030089">
    <property type="term" value="C:phycobilisome"/>
    <property type="evidence" value="ECO:0007669"/>
    <property type="project" value="UniProtKB-KW"/>
</dbReference>
<dbReference type="InterPro" id="IPR016024">
    <property type="entry name" value="ARM-type_fold"/>
</dbReference>
<proteinExistence type="predicted"/>
<dbReference type="AlphaFoldDB" id="A0A6M0RSD8"/>
<evidence type="ECO:0000256" key="2">
    <source>
        <dbReference type="ARBA" id="ARBA00022738"/>
    </source>
</evidence>
<dbReference type="PANTHER" id="PTHR12697">
    <property type="entry name" value="PBS LYASE HEAT-LIKE PROTEIN"/>
    <property type="match status" value="1"/>
</dbReference>
<reference evidence="3 4" key="1">
    <citation type="journal article" date="2020" name="Microb. Ecol.">
        <title>Ecogenomics of the Marine Benthic Filamentous Cyanobacterium Adonisia.</title>
        <authorList>
            <person name="Walter J.M."/>
            <person name="Coutinho F.H."/>
            <person name="Leomil L."/>
            <person name="Hargreaves P.I."/>
            <person name="Campeao M.E."/>
            <person name="Vieira V.V."/>
            <person name="Silva B.S."/>
            <person name="Fistarol G.O."/>
            <person name="Salomon P.S."/>
            <person name="Sawabe T."/>
            <person name="Mino S."/>
            <person name="Hosokawa M."/>
            <person name="Miyashita H."/>
            <person name="Maruyama F."/>
            <person name="van Verk M.C."/>
            <person name="Dutilh B.E."/>
            <person name="Thompson C.C."/>
            <person name="Thompson F.L."/>
        </authorList>
    </citation>
    <scope>NUCLEOTIDE SEQUENCE [LARGE SCALE GENOMIC DNA]</scope>
    <source>
        <strain evidence="3 4">CCMR0081</strain>
    </source>
</reference>
<dbReference type="InterPro" id="IPR011989">
    <property type="entry name" value="ARM-like"/>
</dbReference>
<evidence type="ECO:0000313" key="4">
    <source>
        <dbReference type="Proteomes" id="UP000481033"/>
    </source>
</evidence>
<sequence>MKKTSFSIFHLTEEQAIALLHTPPDQLEEPSDRYIAASRLVEHPSERTVQALIQAIHQPGDDLDNRIVRRKSVETLGHLRAAQALPSIRSCLGDDDCYTVENAVWAIGEIASGEDERHILLDEAILEEITNVLTRPGQNYRVVIQTLGKLGYKAAADRIRPWMQADNLMVASAAIATLYRFGDDISAMARVVDMLQDANVNVRRSCLQDLIDTHYYSAIPKIAQSPISMVFRLRAIQSLALVGIEDQAITFTKDVEPYLDQVIADHPDTIELVHEYDQTPTLEFAVNELYETDFGRCYLATKTLLDVYPQKAPEALMTAYEDKAHHDYGGYYHVMRLFGWLDYEPAYKLLVKALHNPEAQFKKARVAGAIALGKLGNPYAIDELQLAWDTATWELQYAILIALNHLDGLSQSALQSEHPLVQAKLLSLQKP</sequence>
<dbReference type="SUPFAM" id="SSF48371">
    <property type="entry name" value="ARM repeat"/>
    <property type="match status" value="1"/>
</dbReference>
<dbReference type="SMART" id="SM00567">
    <property type="entry name" value="EZ_HEAT"/>
    <property type="match status" value="4"/>
</dbReference>
<dbReference type="Gene3D" id="1.25.10.10">
    <property type="entry name" value="Leucine-rich Repeat Variant"/>
    <property type="match status" value="3"/>
</dbReference>
<dbReference type="RefSeq" id="WP_163702141.1">
    <property type="nucleotide sequence ID" value="NZ_QXHD01000004.1"/>
</dbReference>
<dbReference type="PANTHER" id="PTHR12697:SF5">
    <property type="entry name" value="DEOXYHYPUSINE HYDROXYLASE"/>
    <property type="match status" value="1"/>
</dbReference>
<evidence type="ECO:0000256" key="1">
    <source>
        <dbReference type="ARBA" id="ARBA00022549"/>
    </source>
</evidence>
<keyword evidence="1" id="KW-0042">Antenna complex</keyword>
<comment type="caution">
    <text evidence="3">The sequence shown here is derived from an EMBL/GenBank/DDBJ whole genome shotgun (WGS) entry which is preliminary data.</text>
</comment>
<name>A0A6M0RSD8_9CYAN</name>
<keyword evidence="2" id="KW-0605">Phycobilisome</keyword>